<dbReference type="InterPro" id="IPR024410">
    <property type="entry name" value="Phage_TAC_12"/>
</dbReference>
<dbReference type="Proteomes" id="UP001314261">
    <property type="component" value="Unassembled WGS sequence"/>
</dbReference>
<organism evidence="1 2">
    <name type="scientific">Fructobacillus fructosus</name>
    <dbReference type="NCBI Taxonomy" id="1631"/>
    <lineage>
        <taxon>Bacteria</taxon>
        <taxon>Bacillati</taxon>
        <taxon>Bacillota</taxon>
        <taxon>Bacilli</taxon>
        <taxon>Lactobacillales</taxon>
        <taxon>Lactobacillaceae</taxon>
        <taxon>Fructobacillus</taxon>
    </lineage>
</organism>
<dbReference type="EMBL" id="CAUZLR010000004">
    <property type="protein sequence ID" value="CAK1237361.1"/>
    <property type="molecule type" value="Genomic_DNA"/>
</dbReference>
<protein>
    <recommendedName>
        <fullName evidence="3">Phage protein</fullName>
    </recommendedName>
</protein>
<name>A0ABM9MSP2_9LACO</name>
<evidence type="ECO:0000313" key="2">
    <source>
        <dbReference type="Proteomes" id="UP001314261"/>
    </source>
</evidence>
<dbReference type="Pfam" id="PF12363">
    <property type="entry name" value="Phage_TAC_12"/>
    <property type="match status" value="1"/>
</dbReference>
<reference evidence="1 2" key="1">
    <citation type="submission" date="2023-10" db="EMBL/GenBank/DDBJ databases">
        <authorList>
            <person name="Botero Cardona J."/>
        </authorList>
    </citation>
    <scope>NUCLEOTIDE SEQUENCE [LARGE SCALE GENOMIC DNA]</scope>
    <source>
        <strain evidence="1 2">R-54839</strain>
    </source>
</reference>
<keyword evidence="2" id="KW-1185">Reference proteome</keyword>
<comment type="caution">
    <text evidence="1">The sequence shown here is derived from an EMBL/GenBank/DDBJ whole genome shotgun (WGS) entry which is preliminary data.</text>
</comment>
<accession>A0ABM9MSP2</accession>
<evidence type="ECO:0008006" key="3">
    <source>
        <dbReference type="Google" id="ProtNLM"/>
    </source>
</evidence>
<sequence length="121" mass="12957">MITFEINGKEYQFAFSIKFIRALDKSIVGNVNGVKFGAGVDMNLSKFIVDGDPIALSDILIAANHAAGGNLTTGMLDDFFDDEKTNIDAIANEVTEALKEGKFTKNKVAKVVAQQAVAQTA</sequence>
<dbReference type="RefSeq" id="WP_338346091.1">
    <property type="nucleotide sequence ID" value="NZ_CAUZLR010000004.1"/>
</dbReference>
<gene>
    <name evidence="1" type="ORF">R54839_PPFHFPJH_00728</name>
</gene>
<proteinExistence type="predicted"/>
<evidence type="ECO:0000313" key="1">
    <source>
        <dbReference type="EMBL" id="CAK1237361.1"/>
    </source>
</evidence>